<organism evidence="10 11">
    <name type="scientific">Flammeovirga aprica JL-4</name>
    <dbReference type="NCBI Taxonomy" id="694437"/>
    <lineage>
        <taxon>Bacteria</taxon>
        <taxon>Pseudomonadati</taxon>
        <taxon>Bacteroidota</taxon>
        <taxon>Cytophagia</taxon>
        <taxon>Cytophagales</taxon>
        <taxon>Flammeovirgaceae</taxon>
        <taxon>Flammeovirga</taxon>
    </lineage>
</organism>
<dbReference type="Pfam" id="PF00149">
    <property type="entry name" value="Metallophos"/>
    <property type="match status" value="1"/>
</dbReference>
<dbReference type="GO" id="GO:0006260">
    <property type="term" value="P:DNA replication"/>
    <property type="evidence" value="ECO:0007669"/>
    <property type="project" value="UniProtKB-KW"/>
</dbReference>
<dbReference type="EMBL" id="JABANE010000074">
    <property type="protein sequence ID" value="NME70785.1"/>
    <property type="molecule type" value="Genomic_DNA"/>
</dbReference>
<dbReference type="CDD" id="cd00840">
    <property type="entry name" value="MPP_Mre11_N"/>
    <property type="match status" value="1"/>
</dbReference>
<comment type="function">
    <text evidence="7">SbcCD cleaves DNA hairpin structures. These structures can inhibit DNA replication and are intermediates in certain DNA recombination reactions. The complex acts as a 3'-&gt;5' double strand exonuclease that can open hairpins. It also has a 5' single-strand endonuclease activity.</text>
</comment>
<accession>A0A7X9RXY3</accession>
<evidence type="ECO:0000313" key="11">
    <source>
        <dbReference type="Proteomes" id="UP000576082"/>
    </source>
</evidence>
<evidence type="ECO:0000256" key="5">
    <source>
        <dbReference type="ARBA" id="ARBA00022801"/>
    </source>
</evidence>
<evidence type="ECO:0000259" key="8">
    <source>
        <dbReference type="Pfam" id="PF00149"/>
    </source>
</evidence>
<evidence type="ECO:0000256" key="3">
    <source>
        <dbReference type="ARBA" id="ARBA00013365"/>
    </source>
</evidence>
<dbReference type="SUPFAM" id="SSF56300">
    <property type="entry name" value="Metallo-dependent phosphatases"/>
    <property type="match status" value="1"/>
</dbReference>
<dbReference type="InterPro" id="IPR004843">
    <property type="entry name" value="Calcineurin-like_PHP"/>
</dbReference>
<feature type="domain" description="Nuclease SbcCD subunit D C-terminal" evidence="9">
    <location>
        <begin position="278"/>
        <end position="374"/>
    </location>
</feature>
<dbReference type="InterPro" id="IPR029052">
    <property type="entry name" value="Metallo-depent_PP-like"/>
</dbReference>
<evidence type="ECO:0000256" key="6">
    <source>
        <dbReference type="ARBA" id="ARBA00022839"/>
    </source>
</evidence>
<keyword evidence="11" id="KW-1185">Reference proteome</keyword>
<comment type="caution">
    <text evidence="10">The sequence shown here is derived from an EMBL/GenBank/DDBJ whole genome shotgun (WGS) entry which is preliminary data.</text>
</comment>
<evidence type="ECO:0000313" key="10">
    <source>
        <dbReference type="EMBL" id="NME70785.1"/>
    </source>
</evidence>
<dbReference type="GO" id="GO:0006310">
    <property type="term" value="P:DNA recombination"/>
    <property type="evidence" value="ECO:0007669"/>
    <property type="project" value="UniProtKB-KW"/>
</dbReference>
<gene>
    <name evidence="7 10" type="primary">sbcD</name>
    <name evidence="10" type="ORF">HHU12_22620</name>
</gene>
<evidence type="ECO:0000256" key="1">
    <source>
        <dbReference type="ARBA" id="ARBA00010555"/>
    </source>
</evidence>
<dbReference type="Gene3D" id="3.60.21.10">
    <property type="match status" value="1"/>
</dbReference>
<evidence type="ECO:0000256" key="4">
    <source>
        <dbReference type="ARBA" id="ARBA00022722"/>
    </source>
</evidence>
<dbReference type="InterPro" id="IPR004593">
    <property type="entry name" value="SbcD"/>
</dbReference>
<dbReference type="InterPro" id="IPR041796">
    <property type="entry name" value="Mre11_N"/>
</dbReference>
<evidence type="ECO:0000259" key="9">
    <source>
        <dbReference type="Pfam" id="PF12320"/>
    </source>
</evidence>
<dbReference type="PANTHER" id="PTHR30337:SF0">
    <property type="entry name" value="NUCLEASE SBCCD SUBUNIT D"/>
    <property type="match status" value="1"/>
</dbReference>
<evidence type="ECO:0000256" key="7">
    <source>
        <dbReference type="RuleBase" id="RU363069"/>
    </source>
</evidence>
<sequence length="401" mass="45594">MKILHTADLHIGNRLHEQSQAEEQQLTLDWMIDLVQKEKIDVVLISGDVFDTAQPSGQNLKMYYKFLTDLVRTDCKKVIITGGNHDGASVLNAPKELLSFLDVTVVGKISENVEEEVFDFEINGEKVVIAAVPFLRDQDIRKATSGQQFDHIGDRFKEALIEHYQKVGEVCEKKADDKSFVIGMGHLFAIGGETSTSESERSVYVGGLGDIGADDFPKVFDYTALGHLHRSQKVKYDHIRYSGSPYILSFSEIHHKKEVIILSTKAKDFKLERVSVPVFRTIKKIKGNLDECLTELTSIATLNHQLTPWIEVVVADVKAGENPIHEIYKHIEELDVEVLKIGIHKELENRKVERVQLSELEDLTPEETFLELCQLRNLDLDDDPNMKDAFYEIYNKVKERS</sequence>
<dbReference type="GO" id="GO:0008408">
    <property type="term" value="F:3'-5' exonuclease activity"/>
    <property type="evidence" value="ECO:0007669"/>
    <property type="project" value="InterPro"/>
</dbReference>
<dbReference type="InterPro" id="IPR050535">
    <property type="entry name" value="DNA_Repair-Maintenance_Comp"/>
</dbReference>
<dbReference type="PANTHER" id="PTHR30337">
    <property type="entry name" value="COMPONENT OF ATP-DEPENDENT DSDNA EXONUCLEASE"/>
    <property type="match status" value="1"/>
</dbReference>
<keyword evidence="7" id="KW-0233">DNA recombination</keyword>
<dbReference type="GO" id="GO:0004519">
    <property type="term" value="F:endonuclease activity"/>
    <property type="evidence" value="ECO:0007669"/>
    <property type="project" value="UniProtKB-KW"/>
</dbReference>
<dbReference type="RefSeq" id="WP_169659015.1">
    <property type="nucleotide sequence ID" value="NZ_JABANE010000074.1"/>
</dbReference>
<dbReference type="Proteomes" id="UP000576082">
    <property type="component" value="Unassembled WGS sequence"/>
</dbReference>
<comment type="subunit">
    <text evidence="2 7">Heterodimer of SbcC and SbcD.</text>
</comment>
<feature type="domain" description="Calcineurin-like phosphoesterase" evidence="8">
    <location>
        <begin position="1"/>
        <end position="229"/>
    </location>
</feature>
<keyword evidence="4 7" id="KW-0540">Nuclease</keyword>
<dbReference type="NCBIfam" id="TIGR00619">
    <property type="entry name" value="sbcd"/>
    <property type="match status" value="1"/>
</dbReference>
<keyword evidence="7" id="KW-0235">DNA replication</keyword>
<dbReference type="AlphaFoldDB" id="A0A7X9RXY3"/>
<evidence type="ECO:0000256" key="2">
    <source>
        <dbReference type="ARBA" id="ARBA00011322"/>
    </source>
</evidence>
<dbReference type="InterPro" id="IPR026843">
    <property type="entry name" value="SbcD_C"/>
</dbReference>
<keyword evidence="5 7" id="KW-0378">Hydrolase</keyword>
<reference evidence="10 11" key="1">
    <citation type="submission" date="2020-04" db="EMBL/GenBank/DDBJ databases">
        <title>Flammeovirga sp. SR4, a novel species isolated from seawater.</title>
        <authorList>
            <person name="Wang X."/>
        </authorList>
    </citation>
    <scope>NUCLEOTIDE SEQUENCE [LARGE SCALE GENOMIC DNA]</scope>
    <source>
        <strain evidence="10 11">ATCC 23126</strain>
    </source>
</reference>
<dbReference type="Pfam" id="PF12320">
    <property type="entry name" value="SbcD_C"/>
    <property type="match status" value="1"/>
</dbReference>
<keyword evidence="6 7" id="KW-0269">Exonuclease</keyword>
<protein>
    <recommendedName>
        <fullName evidence="3 7">Nuclease SbcCD subunit D</fullName>
    </recommendedName>
</protein>
<keyword evidence="7" id="KW-0255">Endonuclease</keyword>
<proteinExistence type="inferred from homology"/>
<name>A0A7X9RXY3_9BACT</name>
<comment type="similarity">
    <text evidence="1 7">Belongs to the SbcD family.</text>
</comment>